<dbReference type="InterPro" id="IPR050708">
    <property type="entry name" value="T6SS_VgrG/RHS"/>
</dbReference>
<evidence type="ECO:0008006" key="3">
    <source>
        <dbReference type="Google" id="ProtNLM"/>
    </source>
</evidence>
<evidence type="ECO:0000313" key="2">
    <source>
        <dbReference type="Proteomes" id="UP000316614"/>
    </source>
</evidence>
<organism evidence="1 2">
    <name type="scientific">Echinicola soli</name>
    <dbReference type="NCBI Taxonomy" id="2591634"/>
    <lineage>
        <taxon>Bacteria</taxon>
        <taxon>Pseudomonadati</taxon>
        <taxon>Bacteroidota</taxon>
        <taxon>Cytophagia</taxon>
        <taxon>Cytophagales</taxon>
        <taxon>Cyclobacteriaceae</taxon>
        <taxon>Echinicola</taxon>
    </lineage>
</organism>
<dbReference type="OrthoDB" id="976756at2"/>
<sequence>MIIQLRYDPIGNLTKDLKEGTEITWNPYGKVRTVNKGGGDATKFSYDPHGNVRSLLQELPGIGYKRTDYVYDLVSGNVNFVLYQYNEPDQFIHRYTYDADNRIQEVQTSTDGFIWNSDARYIYYPHGPLARVELGEYNVQGVDYYYTLQGWLKGVNMPMEGDPGTDGQNGLRTGTDVMAFTLGYHEGDYTPIGQGISLPDQRDQLWERYRDQGDSTLTGLYNGNIAWMATDLPGLEGDKRMQAMVYGYDQLHRIVQARSLTEYTQGSGFAARDENPSPYDVDYSYDPNGNLLTLQRRDQAGALQDNFQYSYYYGTNRLWHTAKEDGDNYQYDPIGNLTKDLKEGVDITWNPYGKVRQVSKSDNSTTGFRYDAAGNRIAKITGMDSTVYVRDASGNVMAVYKNDTLVEQSIYGSNRLGLHLHAAKPGYRTLGRKSYELSNHLGNVLATVRDRIQLSQDSTWTETVSVSDYYPFGLTMVGRSLSDSTYRYGFNGKENDSHGEWGSRNHYDYGFRIYNPGIGKFLSVDPLTGSYPMLTPYQYASNTPIQAIDLDGLEAVRYPGVGTTTEMLQKPTEQEVKEVYRAYRGIALGVYDFFSAFRPQMATESVGPNYIPIYSEAKDAYRGISNTIEHGSIEDRFRLGTVGALSIYGGVEAFSKFRMPNKVGIPRSVKTPYGEAVQSLAEEALSMRSYVESGGKLYRIGTTGKSQAAEAQFWATENPLSNPDAFSVKYGIPVENITNANFIEIGTLRPGNNFITRPAPNAPGGPQGGGGGIEVVTPASGVKLESFNTINK</sequence>
<keyword evidence="2" id="KW-1185">Reference proteome</keyword>
<dbReference type="RefSeq" id="WP_141615680.1">
    <property type="nucleotide sequence ID" value="NZ_CP041253.1"/>
</dbReference>
<dbReference type="PANTHER" id="PTHR32305:SF15">
    <property type="entry name" value="PROTEIN RHSA-RELATED"/>
    <property type="match status" value="1"/>
</dbReference>
<dbReference type="NCBIfam" id="TIGR03696">
    <property type="entry name" value="Rhs_assc_core"/>
    <property type="match status" value="1"/>
</dbReference>
<dbReference type="AlphaFoldDB" id="A0A514CL09"/>
<dbReference type="KEGG" id="echi:FKX85_15920"/>
<dbReference type="Proteomes" id="UP000316614">
    <property type="component" value="Chromosome"/>
</dbReference>
<proteinExistence type="predicted"/>
<protein>
    <recommendedName>
        <fullName evidence="3">RHS repeat-associated core domain-containing protein</fullName>
    </recommendedName>
</protein>
<name>A0A514CL09_9BACT</name>
<dbReference type="InterPro" id="IPR022385">
    <property type="entry name" value="Rhs_assc_core"/>
</dbReference>
<dbReference type="PANTHER" id="PTHR32305">
    <property type="match status" value="1"/>
</dbReference>
<accession>A0A514CL09</accession>
<evidence type="ECO:0000313" key="1">
    <source>
        <dbReference type="EMBL" id="QDH80447.1"/>
    </source>
</evidence>
<gene>
    <name evidence="1" type="ORF">FKX85_15920</name>
</gene>
<dbReference type="Gene3D" id="2.180.10.10">
    <property type="entry name" value="RHS repeat-associated core"/>
    <property type="match status" value="1"/>
</dbReference>
<dbReference type="EMBL" id="CP041253">
    <property type="protein sequence ID" value="QDH80447.1"/>
    <property type="molecule type" value="Genomic_DNA"/>
</dbReference>
<reference evidence="1 2" key="1">
    <citation type="submission" date="2019-06" db="EMBL/GenBank/DDBJ databases">
        <title>Echinicola alkalisoli sp. nov. isolated from saline soil.</title>
        <authorList>
            <person name="Sun J.-Q."/>
            <person name="Xu L."/>
        </authorList>
    </citation>
    <scope>NUCLEOTIDE SEQUENCE [LARGE SCALE GENOMIC DNA]</scope>
    <source>
        <strain evidence="1 2">LN3S3</strain>
    </source>
</reference>